<keyword evidence="2" id="KW-0677">Repeat</keyword>
<dbReference type="GO" id="GO:0006952">
    <property type="term" value="P:defense response"/>
    <property type="evidence" value="ECO:0007669"/>
    <property type="project" value="InterPro"/>
</dbReference>
<dbReference type="Proteomes" id="UP001187192">
    <property type="component" value="Unassembled WGS sequence"/>
</dbReference>
<evidence type="ECO:0000313" key="4">
    <source>
        <dbReference type="EMBL" id="GMN46193.1"/>
    </source>
</evidence>
<protein>
    <recommendedName>
        <fullName evidence="3">C-JID domain-containing protein</fullName>
    </recommendedName>
</protein>
<gene>
    <name evidence="4" type="ORF">TIFTF001_015375</name>
</gene>
<organism evidence="4 5">
    <name type="scientific">Ficus carica</name>
    <name type="common">Common fig</name>
    <dbReference type="NCBI Taxonomy" id="3494"/>
    <lineage>
        <taxon>Eukaryota</taxon>
        <taxon>Viridiplantae</taxon>
        <taxon>Streptophyta</taxon>
        <taxon>Embryophyta</taxon>
        <taxon>Tracheophyta</taxon>
        <taxon>Spermatophyta</taxon>
        <taxon>Magnoliopsida</taxon>
        <taxon>eudicotyledons</taxon>
        <taxon>Gunneridae</taxon>
        <taxon>Pentapetalae</taxon>
        <taxon>rosids</taxon>
        <taxon>fabids</taxon>
        <taxon>Rosales</taxon>
        <taxon>Moraceae</taxon>
        <taxon>Ficeae</taxon>
        <taxon>Ficus</taxon>
    </lineage>
</organism>
<evidence type="ECO:0000259" key="3">
    <source>
        <dbReference type="Pfam" id="PF20160"/>
    </source>
</evidence>
<dbReference type="InterPro" id="IPR044974">
    <property type="entry name" value="Disease_R_plants"/>
</dbReference>
<feature type="domain" description="C-JID" evidence="3">
    <location>
        <begin position="199"/>
        <end position="330"/>
    </location>
</feature>
<keyword evidence="5" id="KW-1185">Reference proteome</keyword>
<dbReference type="SUPFAM" id="SSF52058">
    <property type="entry name" value="L domain-like"/>
    <property type="match status" value="1"/>
</dbReference>
<evidence type="ECO:0000313" key="5">
    <source>
        <dbReference type="Proteomes" id="UP001187192"/>
    </source>
</evidence>
<evidence type="ECO:0000256" key="2">
    <source>
        <dbReference type="ARBA" id="ARBA00022737"/>
    </source>
</evidence>
<dbReference type="Pfam" id="PF20160">
    <property type="entry name" value="C-JID"/>
    <property type="match status" value="1"/>
</dbReference>
<sequence>MKKLRLLIVRNADISGSRLDFLSNELRLLDWPGYPFSSLPSNFGPNKLVAVDLSYSRVKKLIMYFKCFNLRRLPSDVRMRSLRHLFLVGCSKLESFPNIVEKMEFLKELYLEGTALKDLPSSIENIVGLQYLSPNLLYLSASDCRSLESIPKFNAREATRFSYHLDLTNCKKLVNYQADDIASILFTSEGHVDATVSTFSGSNIPEWFSHHSPKGAISFEVPSNLYAKPLSLSFYVLFGPKDVGVETGRFICGIEIIINNKTMIAEERLFQSVESDHVWLRSTLPSPWRWQLNRMLWSRFDVSFTVHGVPMGQTRAVLKKCGLHLAYKQDGHLIVPVTKVR</sequence>
<reference evidence="4" key="1">
    <citation type="submission" date="2023-07" db="EMBL/GenBank/DDBJ databases">
        <title>draft genome sequence of fig (Ficus carica).</title>
        <authorList>
            <person name="Takahashi T."/>
            <person name="Nishimura K."/>
        </authorList>
    </citation>
    <scope>NUCLEOTIDE SEQUENCE</scope>
</reference>
<dbReference type="PANTHER" id="PTHR11017:SF573">
    <property type="entry name" value="ADP-RIBOSYL CYCLASE_CYCLIC ADP-RIBOSE HYDROLASE"/>
    <property type="match status" value="1"/>
</dbReference>
<dbReference type="InterPro" id="IPR045344">
    <property type="entry name" value="C-JID"/>
</dbReference>
<dbReference type="EMBL" id="BTGU01000022">
    <property type="protein sequence ID" value="GMN46193.1"/>
    <property type="molecule type" value="Genomic_DNA"/>
</dbReference>
<dbReference type="AlphaFoldDB" id="A0AA88D530"/>
<dbReference type="InterPro" id="IPR032675">
    <property type="entry name" value="LRR_dom_sf"/>
</dbReference>
<evidence type="ECO:0000256" key="1">
    <source>
        <dbReference type="ARBA" id="ARBA00022614"/>
    </source>
</evidence>
<comment type="caution">
    <text evidence="4">The sequence shown here is derived from an EMBL/GenBank/DDBJ whole genome shotgun (WGS) entry which is preliminary data.</text>
</comment>
<dbReference type="PANTHER" id="PTHR11017">
    <property type="entry name" value="LEUCINE-RICH REPEAT-CONTAINING PROTEIN"/>
    <property type="match status" value="1"/>
</dbReference>
<proteinExistence type="predicted"/>
<keyword evidence="1" id="KW-0433">Leucine-rich repeat</keyword>
<name>A0AA88D530_FICCA</name>
<dbReference type="Gene3D" id="3.80.10.10">
    <property type="entry name" value="Ribonuclease Inhibitor"/>
    <property type="match status" value="1"/>
</dbReference>
<accession>A0AA88D530</accession>